<keyword evidence="4" id="KW-0804">Transcription</keyword>
<evidence type="ECO:0000256" key="6">
    <source>
        <dbReference type="SAM" id="Coils"/>
    </source>
</evidence>
<dbReference type="PANTHER" id="PTHR46665">
    <property type="entry name" value="TRANSCRIPTION FACTOR BHLH041-RELATED-RELATED"/>
    <property type="match status" value="1"/>
</dbReference>
<dbReference type="InterPro" id="IPR044658">
    <property type="entry name" value="bHLH92/bHLH041-like"/>
</dbReference>
<reference evidence="8 9" key="1">
    <citation type="journal article" date="2023" name="Plants (Basel)">
        <title>Bridging the Gap: Combining Genomics and Transcriptomics Approaches to Understand Stylosanthes scabra, an Orphan Legume from the Brazilian Caatinga.</title>
        <authorList>
            <person name="Ferreira-Neto J.R.C."/>
            <person name="da Silva M.D."/>
            <person name="Binneck E."/>
            <person name="de Melo N.F."/>
            <person name="da Silva R.H."/>
            <person name="de Melo A.L.T.M."/>
            <person name="Pandolfi V."/>
            <person name="Bustamante F.O."/>
            <person name="Brasileiro-Vidal A.C."/>
            <person name="Benko-Iseppon A.M."/>
        </authorList>
    </citation>
    <scope>NUCLEOTIDE SEQUENCE [LARGE SCALE GENOMIC DNA]</scope>
    <source>
        <tissue evidence="8">Leaves</tissue>
    </source>
</reference>
<proteinExistence type="predicted"/>
<feature type="coiled-coil region" evidence="6">
    <location>
        <begin position="77"/>
        <end position="104"/>
    </location>
</feature>
<dbReference type="Pfam" id="PF23132">
    <property type="entry name" value="DUF7049"/>
    <property type="match status" value="1"/>
</dbReference>
<protein>
    <recommendedName>
        <fullName evidence="7">BHLH domain-containing protein</fullName>
    </recommendedName>
</protein>
<evidence type="ECO:0000256" key="3">
    <source>
        <dbReference type="ARBA" id="ARBA00023125"/>
    </source>
</evidence>
<evidence type="ECO:0000256" key="2">
    <source>
        <dbReference type="ARBA" id="ARBA00023015"/>
    </source>
</evidence>
<comment type="subcellular location">
    <subcellularLocation>
        <location evidence="1">Nucleus</location>
    </subcellularLocation>
</comment>
<dbReference type="PROSITE" id="PS50888">
    <property type="entry name" value="BHLH"/>
    <property type="match status" value="1"/>
</dbReference>
<keyword evidence="6" id="KW-0175">Coiled coil</keyword>
<keyword evidence="9" id="KW-1185">Reference proteome</keyword>
<dbReference type="SMART" id="SM00353">
    <property type="entry name" value="HLH"/>
    <property type="match status" value="1"/>
</dbReference>
<dbReference type="InterPro" id="IPR045239">
    <property type="entry name" value="bHLH95_bHLH"/>
</dbReference>
<dbReference type="SUPFAM" id="SSF47459">
    <property type="entry name" value="HLH, helix-loop-helix DNA-binding domain"/>
    <property type="match status" value="1"/>
</dbReference>
<comment type="caution">
    <text evidence="8">The sequence shown here is derived from an EMBL/GenBank/DDBJ whole genome shotgun (WGS) entry which is preliminary data.</text>
</comment>
<accession>A0ABU6UWR7</accession>
<evidence type="ECO:0000313" key="9">
    <source>
        <dbReference type="Proteomes" id="UP001341840"/>
    </source>
</evidence>
<dbReference type="Proteomes" id="UP001341840">
    <property type="component" value="Unassembled WGS sequence"/>
</dbReference>
<dbReference type="Gene3D" id="4.10.280.10">
    <property type="entry name" value="Helix-loop-helix DNA-binding domain"/>
    <property type="match status" value="1"/>
</dbReference>
<dbReference type="InterPro" id="IPR011598">
    <property type="entry name" value="bHLH_dom"/>
</dbReference>
<sequence>MKRSIAFSRTLNLMRIRERFHFQQHHHHLIIGTQNNNRKHLHHVILERRRRENENQCFRELRALLPPGTKKHKASVLVAAKEALKSLVAEIEKLNIRNQELETLLVGSSSSSYVNVSNFSSSSSSSLNVAVLHVPGSSSSSEERMVDLQVAVVRGESSSHDHDESDIVIRLLEFLKSLHNQLSFVSMATNSTINTTQGTTLNQINFRIRIHVSEWDEPGFVEAVTRIVADLLPY</sequence>
<dbReference type="Pfam" id="PF00010">
    <property type="entry name" value="HLH"/>
    <property type="match status" value="1"/>
</dbReference>
<keyword evidence="5" id="KW-0539">Nucleus</keyword>
<evidence type="ECO:0000259" key="7">
    <source>
        <dbReference type="PROSITE" id="PS50888"/>
    </source>
</evidence>
<keyword evidence="2" id="KW-0805">Transcription regulation</keyword>
<organism evidence="8 9">
    <name type="scientific">Stylosanthes scabra</name>
    <dbReference type="NCBI Taxonomy" id="79078"/>
    <lineage>
        <taxon>Eukaryota</taxon>
        <taxon>Viridiplantae</taxon>
        <taxon>Streptophyta</taxon>
        <taxon>Embryophyta</taxon>
        <taxon>Tracheophyta</taxon>
        <taxon>Spermatophyta</taxon>
        <taxon>Magnoliopsida</taxon>
        <taxon>eudicotyledons</taxon>
        <taxon>Gunneridae</taxon>
        <taxon>Pentapetalae</taxon>
        <taxon>rosids</taxon>
        <taxon>fabids</taxon>
        <taxon>Fabales</taxon>
        <taxon>Fabaceae</taxon>
        <taxon>Papilionoideae</taxon>
        <taxon>50 kb inversion clade</taxon>
        <taxon>dalbergioids sensu lato</taxon>
        <taxon>Dalbergieae</taxon>
        <taxon>Pterocarpus clade</taxon>
        <taxon>Stylosanthes</taxon>
    </lineage>
</organism>
<evidence type="ECO:0000256" key="5">
    <source>
        <dbReference type="ARBA" id="ARBA00023242"/>
    </source>
</evidence>
<dbReference type="CDD" id="cd11393">
    <property type="entry name" value="bHLH_AtbHLH_like"/>
    <property type="match status" value="1"/>
</dbReference>
<dbReference type="EMBL" id="JASCZI010122290">
    <property type="protein sequence ID" value="MED6164058.1"/>
    <property type="molecule type" value="Genomic_DNA"/>
</dbReference>
<dbReference type="InterPro" id="IPR055477">
    <property type="entry name" value="DUF7049"/>
</dbReference>
<evidence type="ECO:0000256" key="4">
    <source>
        <dbReference type="ARBA" id="ARBA00023163"/>
    </source>
</evidence>
<evidence type="ECO:0000256" key="1">
    <source>
        <dbReference type="ARBA" id="ARBA00004123"/>
    </source>
</evidence>
<dbReference type="PANTHER" id="PTHR46665:SF1">
    <property type="entry name" value="SPERMATOGENESIS- AND OOGENESIS-SPECIFIC BASIC HELIX-LOOP-HELIX-CONTAINING PROTEIN 1"/>
    <property type="match status" value="1"/>
</dbReference>
<evidence type="ECO:0000313" key="8">
    <source>
        <dbReference type="EMBL" id="MED6164058.1"/>
    </source>
</evidence>
<dbReference type="InterPro" id="IPR036638">
    <property type="entry name" value="HLH_DNA-bd_sf"/>
</dbReference>
<feature type="domain" description="BHLH" evidence="7">
    <location>
        <begin position="38"/>
        <end position="87"/>
    </location>
</feature>
<keyword evidence="3" id="KW-0238">DNA-binding</keyword>
<gene>
    <name evidence="8" type="ORF">PIB30_086093</name>
</gene>
<name>A0ABU6UWR7_9FABA</name>